<evidence type="ECO:0000313" key="6">
    <source>
        <dbReference type="Proteomes" id="UP000192257"/>
    </source>
</evidence>
<evidence type="ECO:0000256" key="3">
    <source>
        <dbReference type="ARBA" id="ARBA00022777"/>
    </source>
</evidence>
<keyword evidence="6" id="KW-1185">Reference proteome</keyword>
<dbReference type="VEuPathDB" id="TriTrypDB:TM35_000102480"/>
<dbReference type="Proteomes" id="UP000192257">
    <property type="component" value="Unassembled WGS sequence"/>
</dbReference>
<evidence type="ECO:0000313" key="5">
    <source>
        <dbReference type="EMBL" id="ORC89980.1"/>
    </source>
</evidence>
<dbReference type="CDD" id="cd01428">
    <property type="entry name" value="ADK"/>
    <property type="match status" value="1"/>
</dbReference>
<organism evidence="5 6">
    <name type="scientific">Trypanosoma theileri</name>
    <dbReference type="NCBI Taxonomy" id="67003"/>
    <lineage>
        <taxon>Eukaryota</taxon>
        <taxon>Discoba</taxon>
        <taxon>Euglenozoa</taxon>
        <taxon>Kinetoplastea</taxon>
        <taxon>Metakinetoplastina</taxon>
        <taxon>Trypanosomatida</taxon>
        <taxon>Trypanosomatidae</taxon>
        <taxon>Trypanosoma</taxon>
    </lineage>
</organism>
<dbReference type="GO" id="GO:0006139">
    <property type="term" value="P:nucleobase-containing compound metabolic process"/>
    <property type="evidence" value="ECO:0007669"/>
    <property type="project" value="InterPro"/>
</dbReference>
<reference evidence="5 6" key="1">
    <citation type="submission" date="2017-03" db="EMBL/GenBank/DDBJ databases">
        <title>An alternative strategy for trypanosome survival in the mammalian bloodstream revealed through genome and transcriptome analysis of the ubiquitous bovine parasite Trypanosoma (Megatrypanum) theileri.</title>
        <authorList>
            <person name="Kelly S."/>
            <person name="Ivens A."/>
            <person name="Mott A."/>
            <person name="O'Neill E."/>
            <person name="Emms D."/>
            <person name="Macleod O."/>
            <person name="Voorheis P."/>
            <person name="Matthews J."/>
            <person name="Matthews K."/>
            <person name="Carrington M."/>
        </authorList>
    </citation>
    <scope>NUCLEOTIDE SEQUENCE [LARGE SCALE GENOMIC DNA]</scope>
    <source>
        <strain evidence="5">Edinburgh</strain>
    </source>
</reference>
<dbReference type="STRING" id="67003.A0A1X0P0N7"/>
<proteinExistence type="inferred from homology"/>
<comment type="similarity">
    <text evidence="4">Belongs to the adenylate kinase family.</text>
</comment>
<dbReference type="InterPro" id="IPR027417">
    <property type="entry name" value="P-loop_NTPase"/>
</dbReference>
<dbReference type="PRINTS" id="PR00094">
    <property type="entry name" value="ADENYLTKNASE"/>
</dbReference>
<dbReference type="SUPFAM" id="SSF47391">
    <property type="entry name" value="Dimerization-anchoring domain of cAMP-dependent PK regulatory subunit"/>
    <property type="match status" value="1"/>
</dbReference>
<evidence type="ECO:0000256" key="1">
    <source>
        <dbReference type="ARBA" id="ARBA00022679"/>
    </source>
</evidence>
<keyword evidence="3 4" id="KW-0418">Kinase</keyword>
<keyword evidence="2" id="KW-0547">Nucleotide-binding</keyword>
<dbReference type="EMBL" id="NBCO01000010">
    <property type="protein sequence ID" value="ORC89980.1"/>
    <property type="molecule type" value="Genomic_DNA"/>
</dbReference>
<dbReference type="RefSeq" id="XP_028884046.1">
    <property type="nucleotide sequence ID" value="XM_029024739.1"/>
</dbReference>
<gene>
    <name evidence="5" type="ORF">TM35_000102480</name>
</gene>
<comment type="caution">
    <text evidence="5">The sequence shown here is derived from an EMBL/GenBank/DDBJ whole genome shotgun (WGS) entry which is preliminary data.</text>
</comment>
<dbReference type="PANTHER" id="PTHR23359">
    <property type="entry name" value="NUCLEOTIDE KINASE"/>
    <property type="match status" value="1"/>
</dbReference>
<dbReference type="OrthoDB" id="439792at2759"/>
<dbReference type="SUPFAM" id="SSF52540">
    <property type="entry name" value="P-loop containing nucleoside triphosphate hydrolases"/>
    <property type="match status" value="1"/>
</dbReference>
<dbReference type="AlphaFoldDB" id="A0A1X0P0N7"/>
<name>A0A1X0P0N7_9TRYP</name>
<evidence type="ECO:0000256" key="4">
    <source>
        <dbReference type="RuleBase" id="RU003330"/>
    </source>
</evidence>
<keyword evidence="1 4" id="KW-0808">Transferase</keyword>
<dbReference type="Gene3D" id="3.40.50.300">
    <property type="entry name" value="P-loop containing nucleotide triphosphate hydrolases"/>
    <property type="match status" value="1"/>
</dbReference>
<dbReference type="GeneID" id="39984519"/>
<dbReference type="Pfam" id="PF00406">
    <property type="entry name" value="ADK"/>
    <property type="match status" value="1"/>
</dbReference>
<dbReference type="CDD" id="cd22981">
    <property type="entry name" value="DD_TbAK-like"/>
    <property type="match status" value="1"/>
</dbReference>
<dbReference type="GO" id="GO:0019205">
    <property type="term" value="F:nucleobase-containing compound kinase activity"/>
    <property type="evidence" value="ECO:0007669"/>
    <property type="project" value="InterPro"/>
</dbReference>
<protein>
    <submittedName>
        <fullName evidence="5">Adenylate kinase</fullName>
    </submittedName>
</protein>
<accession>A0A1X0P0N7</accession>
<dbReference type="GO" id="GO:0005524">
    <property type="term" value="F:ATP binding"/>
    <property type="evidence" value="ECO:0007669"/>
    <property type="project" value="InterPro"/>
</dbReference>
<evidence type="ECO:0000256" key="2">
    <source>
        <dbReference type="ARBA" id="ARBA00022741"/>
    </source>
</evidence>
<dbReference type="InterPro" id="IPR000850">
    <property type="entry name" value="Adenylat/UMP-CMP_kin"/>
</dbReference>
<sequence length="260" mass="29140">MSTGELPEDVVAYMEEKHVKVILEEAFHDILTELPEKPLEFLLKAFEKKTTLRLMVVGATGSGKQRQSSLLAEKYGAVLINAIDVFKSEIAKGTEEGKILESKLREGNEIPSGIAANLIIERVREGEAANKGWVLSGFPQTRSQALRLQEAGISPRLFILIDVPSEVAVKRCTERQSDTTTHDNHQIEDAPASPVMEVDPMNGSDNSLESIMRRWNFFEARKDELIECYKPFLVRIDGSRSTETVFNEICEQVDSRFVSV</sequence>